<evidence type="ECO:0000256" key="1">
    <source>
        <dbReference type="SAM" id="MobiDB-lite"/>
    </source>
</evidence>
<organism evidence="2 3">
    <name type="scientific">Brassica cretica</name>
    <name type="common">Mustard</name>
    <dbReference type="NCBI Taxonomy" id="69181"/>
    <lineage>
        <taxon>Eukaryota</taxon>
        <taxon>Viridiplantae</taxon>
        <taxon>Streptophyta</taxon>
        <taxon>Embryophyta</taxon>
        <taxon>Tracheophyta</taxon>
        <taxon>Spermatophyta</taxon>
        <taxon>Magnoliopsida</taxon>
        <taxon>eudicotyledons</taxon>
        <taxon>Gunneridae</taxon>
        <taxon>Pentapetalae</taxon>
        <taxon>rosids</taxon>
        <taxon>malvids</taxon>
        <taxon>Brassicales</taxon>
        <taxon>Brassicaceae</taxon>
        <taxon>Brassiceae</taxon>
        <taxon>Brassica</taxon>
    </lineage>
</organism>
<accession>A0ABQ7B8Q1</accession>
<reference evidence="2 3" key="1">
    <citation type="journal article" date="2020" name="BMC Genomics">
        <title>Intraspecific diversification of the crop wild relative Brassica cretica Lam. using demographic model selection.</title>
        <authorList>
            <person name="Kioukis A."/>
            <person name="Michalopoulou V.A."/>
            <person name="Briers L."/>
            <person name="Pirintsos S."/>
            <person name="Studholme D.J."/>
            <person name="Pavlidis P."/>
            <person name="Sarris P.F."/>
        </authorList>
    </citation>
    <scope>NUCLEOTIDE SEQUENCE [LARGE SCALE GENOMIC DNA]</scope>
    <source>
        <strain evidence="3">cv. PFS-1207/04</strain>
    </source>
</reference>
<comment type="caution">
    <text evidence="2">The sequence shown here is derived from an EMBL/GenBank/DDBJ whole genome shotgun (WGS) entry which is preliminary data.</text>
</comment>
<gene>
    <name evidence="2" type="ORF">DY000_02042962</name>
</gene>
<protein>
    <submittedName>
        <fullName evidence="2">Uncharacterized protein</fullName>
    </submittedName>
</protein>
<name>A0ABQ7B8Q1_BRACR</name>
<dbReference type="EMBL" id="QGKV02001507">
    <property type="protein sequence ID" value="KAF3528897.1"/>
    <property type="molecule type" value="Genomic_DNA"/>
</dbReference>
<sequence length="185" mass="20979">MKDSSIFGRKFPTSEDGGSRPLRRSAPRVPFVPPPFPPPFVPPADPAAPYEPGTMQVELLVLQPGREHLRVLHPYPQGYTTWSKNGITRCINQMMCSMLRKGYPTYSVMPDDERHLRRFQRKKVVWLVWLGVPLLVPSSSQASFAPPGPMIIEHLQNKDDRIVAPEMQNATILAELAGQKRQTRR</sequence>
<keyword evidence="3" id="KW-1185">Reference proteome</keyword>
<evidence type="ECO:0000313" key="2">
    <source>
        <dbReference type="EMBL" id="KAF3528897.1"/>
    </source>
</evidence>
<proteinExistence type="predicted"/>
<dbReference type="Proteomes" id="UP000266723">
    <property type="component" value="Unassembled WGS sequence"/>
</dbReference>
<feature type="region of interest" description="Disordered" evidence="1">
    <location>
        <begin position="1"/>
        <end position="34"/>
    </location>
</feature>
<evidence type="ECO:0000313" key="3">
    <source>
        <dbReference type="Proteomes" id="UP000266723"/>
    </source>
</evidence>